<name>A0ABR2C8C5_9ROSI</name>
<accession>A0ABR2C8C5</accession>
<dbReference type="PANTHER" id="PTHR31286:SF180">
    <property type="entry name" value="OS10G0362600 PROTEIN"/>
    <property type="match status" value="1"/>
</dbReference>
<gene>
    <name evidence="1" type="ORF">V6N12_001274</name>
</gene>
<protein>
    <recommendedName>
        <fullName evidence="3">DUF4283 domain-containing protein</fullName>
    </recommendedName>
</protein>
<comment type="caution">
    <text evidence="1">The sequence shown here is derived from an EMBL/GenBank/DDBJ whole genome shotgun (WGS) entry which is preliminary data.</text>
</comment>
<evidence type="ECO:0000313" key="2">
    <source>
        <dbReference type="Proteomes" id="UP001472677"/>
    </source>
</evidence>
<dbReference type="EMBL" id="JBBPBM010000065">
    <property type="protein sequence ID" value="KAK8515114.1"/>
    <property type="molecule type" value="Genomic_DNA"/>
</dbReference>
<dbReference type="PANTHER" id="PTHR31286">
    <property type="entry name" value="GLYCINE-RICH CELL WALL STRUCTURAL PROTEIN 1.8-LIKE"/>
    <property type="match status" value="1"/>
</dbReference>
<proteinExistence type="predicted"/>
<dbReference type="Proteomes" id="UP001472677">
    <property type="component" value="Unassembled WGS sequence"/>
</dbReference>
<reference evidence="1 2" key="1">
    <citation type="journal article" date="2024" name="G3 (Bethesda)">
        <title>Genome assembly of Hibiscus sabdariffa L. provides insights into metabolisms of medicinal natural products.</title>
        <authorList>
            <person name="Kim T."/>
        </authorList>
    </citation>
    <scope>NUCLEOTIDE SEQUENCE [LARGE SCALE GENOMIC DNA]</scope>
    <source>
        <strain evidence="1">TK-2024</strain>
        <tissue evidence="1">Old leaves</tissue>
    </source>
</reference>
<evidence type="ECO:0000313" key="1">
    <source>
        <dbReference type="EMBL" id="KAK8515114.1"/>
    </source>
</evidence>
<keyword evidence="2" id="KW-1185">Reference proteome</keyword>
<dbReference type="InterPro" id="IPR040256">
    <property type="entry name" value="At4g02000-like"/>
</dbReference>
<sequence>MPGMLHEVVDLKSAPVWLKLWHVPLELYSQKGLGCIANALGRPLYSDRATMLKHSLEYAKICVEVEANAELPTSVLVELSEGTCVEVGVELVWAPPRCVHCCTFGHLEEKCLMKATVVVASNSGESHHGLQQGNSIFGTIDSDHSVEPMVAVVESISIGNDGIGDTVESVEAVNDVAESVDTVVAVHESAAAAIVISANVDIAEIVNVDNVVVETVVDFVNAETATTIETVVDYVHVEGIEGLELDANSFDIDEKGGSPRKVRVAADGVAVLMNQLKPKGKGGGGNKKKGKGGKRVVVPLIIDVISDLECAGM</sequence>
<evidence type="ECO:0008006" key="3">
    <source>
        <dbReference type="Google" id="ProtNLM"/>
    </source>
</evidence>
<organism evidence="1 2">
    <name type="scientific">Hibiscus sabdariffa</name>
    <name type="common">roselle</name>
    <dbReference type="NCBI Taxonomy" id="183260"/>
    <lineage>
        <taxon>Eukaryota</taxon>
        <taxon>Viridiplantae</taxon>
        <taxon>Streptophyta</taxon>
        <taxon>Embryophyta</taxon>
        <taxon>Tracheophyta</taxon>
        <taxon>Spermatophyta</taxon>
        <taxon>Magnoliopsida</taxon>
        <taxon>eudicotyledons</taxon>
        <taxon>Gunneridae</taxon>
        <taxon>Pentapetalae</taxon>
        <taxon>rosids</taxon>
        <taxon>malvids</taxon>
        <taxon>Malvales</taxon>
        <taxon>Malvaceae</taxon>
        <taxon>Malvoideae</taxon>
        <taxon>Hibiscus</taxon>
    </lineage>
</organism>